<dbReference type="EMBL" id="LCPJ01000004">
    <property type="protein sequence ID" value="KKU96116.1"/>
    <property type="molecule type" value="Genomic_DNA"/>
</dbReference>
<dbReference type="Pfam" id="PF01255">
    <property type="entry name" value="Prenyltransf"/>
    <property type="match status" value="1"/>
</dbReference>
<dbReference type="InterPro" id="IPR036424">
    <property type="entry name" value="UPP_synth-like_sf"/>
</dbReference>
<feature type="binding site" evidence="2">
    <location>
        <position position="13"/>
    </location>
    <ligand>
        <name>Mg(2+)</name>
        <dbReference type="ChEBI" id="CHEBI:18420"/>
    </ligand>
</feature>
<comment type="caution">
    <text evidence="3">The sequence shown here is derived from an EMBL/GenBank/DDBJ whole genome shotgun (WGS) entry which is preliminary data.</text>
</comment>
<dbReference type="NCBIfam" id="TIGR00055">
    <property type="entry name" value="uppS"/>
    <property type="match status" value="1"/>
</dbReference>
<dbReference type="GO" id="GO:0016094">
    <property type="term" value="P:polyprenol biosynthetic process"/>
    <property type="evidence" value="ECO:0007669"/>
    <property type="project" value="TreeGrafter"/>
</dbReference>
<dbReference type="PANTHER" id="PTHR10291:SF0">
    <property type="entry name" value="DEHYDRODOLICHYL DIPHOSPHATE SYNTHASE 2"/>
    <property type="match status" value="1"/>
</dbReference>
<feature type="active site" description="Proton acceptor" evidence="2">
    <location>
        <position position="62"/>
    </location>
</feature>
<feature type="binding site" evidence="2">
    <location>
        <position position="181"/>
    </location>
    <ligand>
        <name>substrate</name>
    </ligand>
</feature>
<dbReference type="Proteomes" id="UP000034661">
    <property type="component" value="Unassembled WGS sequence"/>
</dbReference>
<feature type="binding site" evidence="2">
    <location>
        <begin position="187"/>
        <end position="189"/>
    </location>
    <ligand>
        <name>substrate</name>
    </ligand>
</feature>
<feature type="binding site" evidence="2">
    <location>
        <position position="200"/>
    </location>
    <ligand>
        <name>Mg(2+)</name>
        <dbReference type="ChEBI" id="CHEBI:18420"/>
    </ligand>
</feature>
<feature type="active site" evidence="2">
    <location>
        <position position="13"/>
    </location>
</feature>
<dbReference type="InterPro" id="IPR018520">
    <property type="entry name" value="UPP_synth-like_CS"/>
</dbReference>
<dbReference type="InterPro" id="IPR001441">
    <property type="entry name" value="UPP_synth-like"/>
</dbReference>
<feature type="binding site" evidence="2">
    <location>
        <position position="18"/>
    </location>
    <ligand>
        <name>substrate</name>
    </ligand>
</feature>
<dbReference type="GO" id="GO:0000287">
    <property type="term" value="F:magnesium ion binding"/>
    <property type="evidence" value="ECO:0007669"/>
    <property type="project" value="UniProtKB-UniRule"/>
</dbReference>
<dbReference type="Gene3D" id="3.40.1180.10">
    <property type="entry name" value="Decaprenyl diphosphate synthase-like"/>
    <property type="match status" value="1"/>
</dbReference>
<dbReference type="GO" id="GO:0045547">
    <property type="term" value="F:ditrans,polycis-polyprenyl diphosphate synthase [(2E,6E)-farnesyl diphosphate specific] activity"/>
    <property type="evidence" value="ECO:0007669"/>
    <property type="project" value="TreeGrafter"/>
</dbReference>
<evidence type="ECO:0000256" key="1">
    <source>
        <dbReference type="ARBA" id="ARBA00022679"/>
    </source>
</evidence>
<keyword evidence="1 2" id="KW-0808">Transferase</keyword>
<protein>
    <recommendedName>
        <fullName evidence="2">Isoprenyl transferase</fullName>
        <ecNumber evidence="2">2.5.1.-</ecNumber>
    </recommendedName>
</protein>
<feature type="binding site" evidence="2">
    <location>
        <begin position="59"/>
        <end position="61"/>
    </location>
    <ligand>
        <name>substrate</name>
    </ligand>
</feature>
<name>A0A0G1UPX4_9BACT</name>
<sequence length="232" mass="27016">MNQIPAHIAIIMDGNRRWAREHSLPPLAGHRKVAEEILEPLVEHAAKRGIGYMTFWAFSTENWQRSPLEVKGIMQLLRSSIPPFGRRMHERGVKLGVIGDLSRFDEDIRASIDEVIEKTKDNTRITVVLALNYGGRDEILRAIKKWRENFQFPISNFQLNEKEFEKYLDAAGIPDPDMIVRTGGQQRLSGFLPWQGVYSELYFPAWYMPEFTPEKLDEVVEEFAKRKRRFGR</sequence>
<feature type="binding site" evidence="2">
    <location>
        <position position="63"/>
    </location>
    <ligand>
        <name>substrate</name>
    </ligand>
</feature>
<dbReference type="HAMAP" id="MF_01139">
    <property type="entry name" value="ISPT"/>
    <property type="match status" value="1"/>
</dbReference>
<dbReference type="CDD" id="cd00475">
    <property type="entry name" value="Cis_IPPS"/>
    <property type="match status" value="1"/>
</dbReference>
<feature type="binding site" evidence="2">
    <location>
        <position position="30"/>
    </location>
    <ligand>
        <name>substrate</name>
    </ligand>
</feature>
<comment type="cofactor">
    <cofactor evidence="2">
        <name>Mg(2+)</name>
        <dbReference type="ChEBI" id="CHEBI:18420"/>
    </cofactor>
    <text evidence="2">Binds 2 magnesium ions per subunit.</text>
</comment>
<dbReference type="SUPFAM" id="SSF64005">
    <property type="entry name" value="Undecaprenyl diphosphate synthase"/>
    <property type="match status" value="1"/>
</dbReference>
<proteinExistence type="inferred from homology"/>
<evidence type="ECO:0000313" key="4">
    <source>
        <dbReference type="Proteomes" id="UP000034661"/>
    </source>
</evidence>
<comment type="caution">
    <text evidence="2">Lacks conserved residue(s) required for the propagation of feature annotation.</text>
</comment>
<feature type="binding site" evidence="2">
    <location>
        <begin position="14"/>
        <end position="17"/>
    </location>
    <ligand>
        <name>substrate</name>
    </ligand>
</feature>
<dbReference type="EC" id="2.5.1.-" evidence="2"/>
<organism evidence="3 4">
    <name type="scientific">Candidatus Gottesmanbacteria bacterium GW2011_GWA1_48_13</name>
    <dbReference type="NCBI Taxonomy" id="1618439"/>
    <lineage>
        <taxon>Bacteria</taxon>
        <taxon>Candidatus Gottesmaniibacteriota</taxon>
    </lineage>
</organism>
<reference evidence="3 4" key="1">
    <citation type="journal article" date="2015" name="Nature">
        <title>rRNA introns, odd ribosomes, and small enigmatic genomes across a large radiation of phyla.</title>
        <authorList>
            <person name="Brown C.T."/>
            <person name="Hug L.A."/>
            <person name="Thomas B.C."/>
            <person name="Sharon I."/>
            <person name="Castelle C.J."/>
            <person name="Singh A."/>
            <person name="Wilkins M.J."/>
            <person name="Williams K.H."/>
            <person name="Banfield J.F."/>
        </authorList>
    </citation>
    <scope>NUCLEOTIDE SEQUENCE [LARGE SCALE GENOMIC DNA]</scope>
</reference>
<keyword evidence="2" id="KW-0460">Magnesium</keyword>
<evidence type="ECO:0000256" key="2">
    <source>
        <dbReference type="HAMAP-Rule" id="MF_01139"/>
    </source>
</evidence>
<gene>
    <name evidence="3" type="ORF">UY27_C0004G0046</name>
</gene>
<accession>A0A0G1UPX4</accession>
<keyword evidence="2" id="KW-0479">Metal-binding</keyword>
<comment type="subunit">
    <text evidence="2">Homodimer.</text>
</comment>
<dbReference type="PANTHER" id="PTHR10291">
    <property type="entry name" value="DEHYDRODOLICHYL DIPHOSPHATE SYNTHASE FAMILY MEMBER"/>
    <property type="match status" value="1"/>
</dbReference>
<dbReference type="PATRIC" id="fig|1618439.3.peg.160"/>
<dbReference type="PROSITE" id="PS01066">
    <property type="entry name" value="UPP_SYNTHASE"/>
    <property type="match status" value="1"/>
</dbReference>
<dbReference type="AlphaFoldDB" id="A0A0G1UPX4"/>
<feature type="binding site" evidence="2">
    <location>
        <position position="65"/>
    </location>
    <ligand>
        <name>substrate</name>
    </ligand>
</feature>
<comment type="similarity">
    <text evidence="2">Belongs to the UPP synthase family.</text>
</comment>
<comment type="function">
    <text evidence="2">Catalyzes the condensation of isopentenyl diphosphate (IPP) with allylic pyrophosphates generating different type of terpenoids.</text>
</comment>
<evidence type="ECO:0000313" key="3">
    <source>
        <dbReference type="EMBL" id="KKU96116.1"/>
    </source>
</evidence>